<keyword evidence="2" id="KW-1185">Reference proteome</keyword>
<gene>
    <name evidence="1" type="ORF">LIER_08166</name>
</gene>
<organism evidence="1 2">
    <name type="scientific">Lithospermum erythrorhizon</name>
    <name type="common">Purple gromwell</name>
    <name type="synonym">Lithospermum officinale var. erythrorhizon</name>
    <dbReference type="NCBI Taxonomy" id="34254"/>
    <lineage>
        <taxon>Eukaryota</taxon>
        <taxon>Viridiplantae</taxon>
        <taxon>Streptophyta</taxon>
        <taxon>Embryophyta</taxon>
        <taxon>Tracheophyta</taxon>
        <taxon>Spermatophyta</taxon>
        <taxon>Magnoliopsida</taxon>
        <taxon>eudicotyledons</taxon>
        <taxon>Gunneridae</taxon>
        <taxon>Pentapetalae</taxon>
        <taxon>asterids</taxon>
        <taxon>lamiids</taxon>
        <taxon>Boraginales</taxon>
        <taxon>Boraginaceae</taxon>
        <taxon>Boraginoideae</taxon>
        <taxon>Lithospermeae</taxon>
        <taxon>Lithospermum</taxon>
    </lineage>
</organism>
<protein>
    <submittedName>
        <fullName evidence="1">Uncharacterized protein</fullName>
    </submittedName>
</protein>
<evidence type="ECO:0000313" key="2">
    <source>
        <dbReference type="Proteomes" id="UP001454036"/>
    </source>
</evidence>
<name>A0AAV3PC12_LITER</name>
<sequence length="87" mass="10085">MKDLGEARKILGIEIVRDRNEKKFRRGSDERVVLVEEVYIGTWSQTRKIELEKIHTDDNGLDMLTKFLSRGKFGFCRTVAGLVLPFN</sequence>
<dbReference type="Proteomes" id="UP001454036">
    <property type="component" value="Unassembled WGS sequence"/>
</dbReference>
<proteinExistence type="predicted"/>
<accession>A0AAV3PC12</accession>
<dbReference type="EMBL" id="BAABME010001306">
    <property type="protein sequence ID" value="GAA0148831.1"/>
    <property type="molecule type" value="Genomic_DNA"/>
</dbReference>
<dbReference type="AlphaFoldDB" id="A0AAV3PC12"/>
<comment type="caution">
    <text evidence="1">The sequence shown here is derived from an EMBL/GenBank/DDBJ whole genome shotgun (WGS) entry which is preliminary data.</text>
</comment>
<evidence type="ECO:0000313" key="1">
    <source>
        <dbReference type="EMBL" id="GAA0148831.1"/>
    </source>
</evidence>
<reference evidence="1 2" key="1">
    <citation type="submission" date="2024-01" db="EMBL/GenBank/DDBJ databases">
        <title>The complete chloroplast genome sequence of Lithospermum erythrorhizon: insights into the phylogenetic relationship among Boraginaceae species and the maternal lineages of purple gromwells.</title>
        <authorList>
            <person name="Okada T."/>
            <person name="Watanabe K."/>
        </authorList>
    </citation>
    <scope>NUCLEOTIDE SEQUENCE [LARGE SCALE GENOMIC DNA]</scope>
</reference>